<evidence type="ECO:0000256" key="7">
    <source>
        <dbReference type="PIRSR" id="PIRSR604808-3"/>
    </source>
</evidence>
<keyword evidence="6" id="KW-0464">Manganese</keyword>
<dbReference type="EMBL" id="SPNW01000125">
    <property type="protein sequence ID" value="TIA85064.1"/>
    <property type="molecule type" value="Genomic_DNA"/>
</dbReference>
<sequence>MLNGEIHSPSSPPAISNRFLTVDDHEMPPKRKAEKTEEGDVNAAANTLHSESDGASKAPPPAKKTKSKVKEPVKPLDPTQPTNKQLPDTLEEYDKGENITRMACWNIAGYAASTRKGMHRYIQAEPADLLVLTETKVDKEPNDEVLKSSFKHSVWCGSQKKGYAGIAVLWNGEEAHSIETTLPTHPDQDSTRGRIITLEFEDKFVIGTYVPNAGQNLKAMDDKVAWNEAFKTYLHQLDAKKSVVWLGDLNVCHDSNDIRNDKSNWNKSAGWTETEVNGYKEQLSDKFVDAWKVLHPEATGQYTYWGYRFDARVKGIGWRIDSCVVSKRLMERVSDVVIRREVYGASDHVPVCIDLRDADEHASK</sequence>
<evidence type="ECO:0000256" key="9">
    <source>
        <dbReference type="SAM" id="MobiDB-lite"/>
    </source>
</evidence>
<reference evidence="11 12" key="1">
    <citation type="submission" date="2019-03" db="EMBL/GenBank/DDBJ databases">
        <title>Sequencing 23 genomes of Wallemia ichthyophaga.</title>
        <authorList>
            <person name="Gostincar C."/>
        </authorList>
    </citation>
    <scope>NUCLEOTIDE SEQUENCE [LARGE SCALE GENOMIC DNA]</scope>
    <source>
        <strain evidence="11 12">EXF-5753</strain>
    </source>
</reference>
<evidence type="ECO:0000256" key="1">
    <source>
        <dbReference type="ARBA" id="ARBA00007092"/>
    </source>
</evidence>
<evidence type="ECO:0000313" key="11">
    <source>
        <dbReference type="EMBL" id="TIA85064.1"/>
    </source>
</evidence>
<dbReference type="Gene3D" id="3.60.10.10">
    <property type="entry name" value="Endonuclease/exonuclease/phosphatase"/>
    <property type="match status" value="1"/>
</dbReference>
<gene>
    <name evidence="11" type="ORF">E3P99_04082</name>
</gene>
<dbReference type="GO" id="GO:0006284">
    <property type="term" value="P:base-excision repair"/>
    <property type="evidence" value="ECO:0007669"/>
    <property type="project" value="TreeGrafter"/>
</dbReference>
<feature type="binding site" evidence="6">
    <location>
        <position position="248"/>
    </location>
    <ligand>
        <name>Mg(2+)</name>
        <dbReference type="ChEBI" id="CHEBI:18420"/>
        <label>1</label>
    </ligand>
</feature>
<dbReference type="PANTHER" id="PTHR22748">
    <property type="entry name" value="AP ENDONUCLEASE"/>
    <property type="match status" value="1"/>
</dbReference>
<evidence type="ECO:0000256" key="6">
    <source>
        <dbReference type="PIRSR" id="PIRSR604808-2"/>
    </source>
</evidence>
<feature type="region of interest" description="Disordered" evidence="9">
    <location>
        <begin position="1"/>
        <end position="89"/>
    </location>
</feature>
<feature type="site" description="Important for catalytic activity" evidence="7">
    <location>
        <position position="321"/>
    </location>
</feature>
<feature type="binding site" evidence="6">
    <location>
        <position position="348"/>
    </location>
    <ligand>
        <name>Mg(2+)</name>
        <dbReference type="ChEBI" id="CHEBI:18420"/>
        <label>1</label>
    </ligand>
</feature>
<dbReference type="InterPro" id="IPR005135">
    <property type="entry name" value="Endo/exonuclease/phosphatase"/>
</dbReference>
<comment type="caution">
    <text evidence="11">The sequence shown here is derived from an EMBL/GenBank/DDBJ whole genome shotgun (WGS) entry which is preliminary data.</text>
</comment>
<feature type="binding site" evidence="6">
    <location>
        <position position="250"/>
    </location>
    <ligand>
        <name>Mg(2+)</name>
        <dbReference type="ChEBI" id="CHEBI:18420"/>
        <label>1</label>
    </ligand>
</feature>
<feature type="domain" description="Endonuclease/exonuclease/phosphatase" evidence="10">
    <location>
        <begin position="105"/>
        <end position="348"/>
    </location>
</feature>
<dbReference type="GO" id="GO:0003906">
    <property type="term" value="F:DNA-(apurinic or apyrimidinic site) endonuclease activity"/>
    <property type="evidence" value="ECO:0007669"/>
    <property type="project" value="TreeGrafter"/>
</dbReference>
<dbReference type="GO" id="GO:0008081">
    <property type="term" value="F:phosphoric diester hydrolase activity"/>
    <property type="evidence" value="ECO:0007669"/>
    <property type="project" value="TreeGrafter"/>
</dbReference>
<name>A0A4T0FDF6_9BASI</name>
<evidence type="ECO:0000256" key="3">
    <source>
        <dbReference type="ARBA" id="ARBA00022801"/>
    </source>
</evidence>
<evidence type="ECO:0000259" key="10">
    <source>
        <dbReference type="Pfam" id="PF03372"/>
    </source>
</evidence>
<dbReference type="OrthoDB" id="498125at2759"/>
<feature type="binding site" evidence="6">
    <location>
        <position position="347"/>
    </location>
    <ligand>
        <name>Mg(2+)</name>
        <dbReference type="ChEBI" id="CHEBI:18420"/>
        <label>1</label>
    </ligand>
</feature>
<dbReference type="EC" id="3.1.-.-" evidence="8"/>
<evidence type="ECO:0000256" key="2">
    <source>
        <dbReference type="ARBA" id="ARBA00022723"/>
    </source>
</evidence>
<keyword evidence="8" id="KW-0227">DNA damage</keyword>
<dbReference type="NCBIfam" id="TIGR00195">
    <property type="entry name" value="exoDNase_III"/>
    <property type="match status" value="1"/>
</dbReference>
<feature type="active site" description="Proton acceptor" evidence="5">
    <location>
        <position position="348"/>
    </location>
</feature>
<keyword evidence="8" id="KW-0234">DNA repair</keyword>
<dbReference type="PROSITE" id="PS51435">
    <property type="entry name" value="AP_NUCLEASE_F1_4"/>
    <property type="match status" value="1"/>
</dbReference>
<keyword evidence="12" id="KW-1185">Reference proteome</keyword>
<organism evidence="11 12">
    <name type="scientific">Wallemia hederae</name>
    <dbReference type="NCBI Taxonomy" id="1540922"/>
    <lineage>
        <taxon>Eukaryota</taxon>
        <taxon>Fungi</taxon>
        <taxon>Dikarya</taxon>
        <taxon>Basidiomycota</taxon>
        <taxon>Wallemiomycotina</taxon>
        <taxon>Wallemiomycetes</taxon>
        <taxon>Wallemiales</taxon>
        <taxon>Wallemiaceae</taxon>
        <taxon>Wallemia</taxon>
    </lineage>
</organism>
<keyword evidence="3" id="KW-0378">Hydrolase</keyword>
<dbReference type="Proteomes" id="UP000310189">
    <property type="component" value="Unassembled WGS sequence"/>
</dbReference>
<feature type="site" description="Transition state stabilizer" evidence="7">
    <location>
        <position position="250"/>
    </location>
</feature>
<comment type="similarity">
    <text evidence="1 8">Belongs to the DNA repair enzymes AP/ExoA family.</text>
</comment>
<feature type="binding site" evidence="6">
    <location>
        <position position="106"/>
    </location>
    <ligand>
        <name>Mg(2+)</name>
        <dbReference type="ChEBI" id="CHEBI:18420"/>
        <label>1</label>
    </ligand>
</feature>
<dbReference type="Pfam" id="PF03372">
    <property type="entry name" value="Exo_endo_phos"/>
    <property type="match status" value="1"/>
</dbReference>
<protein>
    <recommendedName>
        <fullName evidence="8">DNA-(apurinic or apyrimidinic site) endonuclease</fullName>
        <ecNumber evidence="8">3.1.-.-</ecNumber>
    </recommendedName>
</protein>
<evidence type="ECO:0000256" key="4">
    <source>
        <dbReference type="ARBA" id="ARBA00022842"/>
    </source>
</evidence>
<keyword evidence="2 6" id="KW-0479">Metal-binding</keyword>
<dbReference type="GO" id="GO:0008311">
    <property type="term" value="F:double-stranded DNA 3'-5' DNA exonuclease activity"/>
    <property type="evidence" value="ECO:0007669"/>
    <property type="project" value="TreeGrafter"/>
</dbReference>
<evidence type="ECO:0000256" key="8">
    <source>
        <dbReference type="RuleBase" id="RU362131"/>
    </source>
</evidence>
<dbReference type="InterPro" id="IPR036691">
    <property type="entry name" value="Endo/exonu/phosph_ase_sf"/>
</dbReference>
<feature type="binding site" evidence="6">
    <location>
        <position position="134"/>
    </location>
    <ligand>
        <name>Mg(2+)</name>
        <dbReference type="ChEBI" id="CHEBI:18420"/>
        <label>1</label>
    </ligand>
</feature>
<feature type="compositionally biased region" description="Basic and acidic residues" evidence="9">
    <location>
        <begin position="21"/>
        <end position="38"/>
    </location>
</feature>
<comment type="cofactor">
    <cofactor evidence="6 8">
        <name>Mg(2+)</name>
        <dbReference type="ChEBI" id="CHEBI:18420"/>
    </cofactor>
    <cofactor evidence="6 8">
        <name>Mn(2+)</name>
        <dbReference type="ChEBI" id="CHEBI:29035"/>
    </cofactor>
    <text evidence="6 8">Probably binds two magnesium or manganese ions per subunit.</text>
</comment>
<dbReference type="NCBIfam" id="TIGR00633">
    <property type="entry name" value="xth"/>
    <property type="match status" value="1"/>
</dbReference>
<dbReference type="SUPFAM" id="SSF56219">
    <property type="entry name" value="DNase I-like"/>
    <property type="match status" value="1"/>
</dbReference>
<dbReference type="GO" id="GO:0005634">
    <property type="term" value="C:nucleus"/>
    <property type="evidence" value="ECO:0007669"/>
    <property type="project" value="TreeGrafter"/>
</dbReference>
<proteinExistence type="inferred from homology"/>
<feature type="site" description="Interaction with DNA substrate" evidence="7">
    <location>
        <position position="348"/>
    </location>
</feature>
<feature type="active site" description="Proton donor/acceptor" evidence="5">
    <location>
        <position position="248"/>
    </location>
</feature>
<dbReference type="AlphaFoldDB" id="A0A4T0FDF6"/>
<accession>A0A4T0FDF6</accession>
<dbReference type="InterPro" id="IPR004808">
    <property type="entry name" value="AP_endonuc_1"/>
</dbReference>
<keyword evidence="4 6" id="KW-0460">Magnesium</keyword>
<evidence type="ECO:0000256" key="5">
    <source>
        <dbReference type="PIRSR" id="PIRSR604808-1"/>
    </source>
</evidence>
<dbReference type="GO" id="GO:0046872">
    <property type="term" value="F:metal ion binding"/>
    <property type="evidence" value="ECO:0007669"/>
    <property type="project" value="UniProtKB-KW"/>
</dbReference>
<dbReference type="PANTHER" id="PTHR22748:SF6">
    <property type="entry name" value="DNA-(APURINIC OR APYRIMIDINIC SITE) ENDONUCLEASE"/>
    <property type="match status" value="1"/>
</dbReference>
<dbReference type="CDD" id="cd09087">
    <property type="entry name" value="Ape1-like_AP-endo"/>
    <property type="match status" value="1"/>
</dbReference>
<feature type="active site" evidence="5">
    <location>
        <position position="209"/>
    </location>
</feature>
<evidence type="ECO:0000313" key="12">
    <source>
        <dbReference type="Proteomes" id="UP000310189"/>
    </source>
</evidence>